<evidence type="ECO:0000313" key="1">
    <source>
        <dbReference type="EMBL" id="SMC38658.1"/>
    </source>
</evidence>
<comment type="caution">
    <text evidence="1">The sequence shown here is derived from an EMBL/GenBank/DDBJ whole genome shotgun (WGS) entry which is preliminary data.</text>
</comment>
<sequence length="626" mass="69577">MGKIRPLSENLIGKIAAGEVVERPAAAIKELVENSLDAGATTVTVEIREGGLSYIRVSDNGSGIDESDIRMAFERHATSKISREQDLDSIATLGFRGEALASIAAVSKVTMTTRTAGRETGLKVTNEGGKITDIKETACPQGTTITVSDLFYNVPVRKGFMKKSGQEATAVHDLMTQMLLSRPDVSFRYISNGKTEYHSPGDGQTATAMQTVYGSRAMKEMKAVDDHGNGLVIKGYVGIGENARGNRSQEFFFINGRVMHSKILNDAVETACRERVMIGKFPVCALYITIAYEAVDVNVHPNKLQVRFRDETGVYEAVMSAVLNAIRVRDAFEQPVEMVLNKGREPDRQPVYKESVKPFIIQDSIVQVSKTLPPEAAAPVPQERPVPEFREVRKTEDIRPFTPDIPEKQPASVYTAPQFSAVKESAEQINTILPDIKKPMKVFGALFNTFILVEYEDQLLMVDQHAVHERLLFDKLMQEQRSQAGQELLVPVIISVTNAEQRLLEDNRDTLESIGLVVESFGERDIAVRTIPMILGETQTQDFIREVITELENGKEPTFEKKRTALLQTACKHAVKGGEALTEDELRSLLDTMIEKKVTPTCPHGRPLVVAITHYELDKKFKRIQK</sequence>
<name>A0AC61PIC1_9FIRM</name>
<dbReference type="EMBL" id="FWXZ01000001">
    <property type="protein sequence ID" value="SMC38658.1"/>
    <property type="molecule type" value="Genomic_DNA"/>
</dbReference>
<gene>
    <name evidence="1" type="ORF">SAMN06297397_0500</name>
</gene>
<reference evidence="1" key="1">
    <citation type="submission" date="2017-04" db="EMBL/GenBank/DDBJ databases">
        <authorList>
            <person name="Varghese N."/>
            <person name="Submissions S."/>
        </authorList>
    </citation>
    <scope>NUCLEOTIDE SEQUENCE</scope>
    <source>
        <strain evidence="1">WTE2008</strain>
    </source>
</reference>
<accession>A0AC61PIC1</accession>
<evidence type="ECO:0000313" key="2">
    <source>
        <dbReference type="Proteomes" id="UP000192328"/>
    </source>
</evidence>
<dbReference type="Proteomes" id="UP000192328">
    <property type="component" value="Unassembled WGS sequence"/>
</dbReference>
<keyword evidence="2" id="KW-1185">Reference proteome</keyword>
<proteinExistence type="predicted"/>
<protein>
    <submittedName>
        <fullName evidence="1">DNA mismatch repair protein MutL</fullName>
    </submittedName>
</protein>
<organism evidence="1 2">
    <name type="scientific">Aristaeella lactis</name>
    <dbReference type="NCBI Taxonomy" id="3046383"/>
    <lineage>
        <taxon>Bacteria</taxon>
        <taxon>Bacillati</taxon>
        <taxon>Bacillota</taxon>
        <taxon>Clostridia</taxon>
        <taxon>Eubacteriales</taxon>
        <taxon>Aristaeellaceae</taxon>
        <taxon>Aristaeella</taxon>
    </lineage>
</organism>